<sequence>MVAATTTTMMTTRRLTRRPTKDPDCVDGLMRHDSPAHLGWTSQPCSGQDPIGHRCTSSRHPTHPSPLRLWSRSGRDSPAAIGLGQIGQSASDAATDMELERTTVRISGYSGLVADGTSPVRNLFSGSSQALAGYG</sequence>
<reference evidence="2 3" key="1">
    <citation type="submission" date="2016-12" db="EMBL/GenBank/DDBJ databases">
        <title>The genomes of Aspergillus section Nigri reveals drivers in fungal speciation.</title>
        <authorList>
            <consortium name="DOE Joint Genome Institute"/>
            <person name="Vesth T.C."/>
            <person name="Nybo J."/>
            <person name="Theobald S."/>
            <person name="Brandl J."/>
            <person name="Frisvad J.C."/>
            <person name="Nielsen K.F."/>
            <person name="Lyhne E.K."/>
            <person name="Kogle M.E."/>
            <person name="Kuo A."/>
            <person name="Riley R."/>
            <person name="Clum A."/>
            <person name="Nolan M."/>
            <person name="Lipzen A."/>
            <person name="Salamov A."/>
            <person name="Henrissat B."/>
            <person name="Wiebenga A."/>
            <person name="De Vries R.P."/>
            <person name="Grigoriev I.V."/>
            <person name="Mortensen U.H."/>
            <person name="Andersen M.R."/>
            <person name="Baker S.E."/>
        </authorList>
    </citation>
    <scope>NUCLEOTIDE SEQUENCE [LARGE SCALE GENOMIC DNA]</scope>
    <source>
        <strain evidence="2 3">CBS 115572</strain>
    </source>
</reference>
<dbReference type="AlphaFoldDB" id="A0A317WVT9"/>
<dbReference type="GeneID" id="37113582"/>
<gene>
    <name evidence="2" type="ORF">BO94DRAFT_533979</name>
</gene>
<accession>A0A317WVT9</accession>
<dbReference type="EMBL" id="MSFK01000010">
    <property type="protein sequence ID" value="PWY90486.1"/>
    <property type="molecule type" value="Genomic_DNA"/>
</dbReference>
<protein>
    <submittedName>
        <fullName evidence="2">Uncharacterized protein</fullName>
    </submittedName>
</protein>
<organism evidence="2 3">
    <name type="scientific">Aspergillus sclerotioniger CBS 115572</name>
    <dbReference type="NCBI Taxonomy" id="1450535"/>
    <lineage>
        <taxon>Eukaryota</taxon>
        <taxon>Fungi</taxon>
        <taxon>Dikarya</taxon>
        <taxon>Ascomycota</taxon>
        <taxon>Pezizomycotina</taxon>
        <taxon>Eurotiomycetes</taxon>
        <taxon>Eurotiomycetidae</taxon>
        <taxon>Eurotiales</taxon>
        <taxon>Aspergillaceae</taxon>
        <taxon>Aspergillus</taxon>
        <taxon>Aspergillus subgen. Circumdati</taxon>
    </lineage>
</organism>
<feature type="region of interest" description="Disordered" evidence="1">
    <location>
        <begin position="36"/>
        <end position="94"/>
    </location>
</feature>
<name>A0A317WVT9_9EURO</name>
<evidence type="ECO:0000313" key="3">
    <source>
        <dbReference type="Proteomes" id="UP000246702"/>
    </source>
</evidence>
<dbReference type="RefSeq" id="XP_025468864.1">
    <property type="nucleotide sequence ID" value="XM_025611439.1"/>
</dbReference>
<keyword evidence="3" id="KW-1185">Reference proteome</keyword>
<feature type="region of interest" description="Disordered" evidence="1">
    <location>
        <begin position="1"/>
        <end position="23"/>
    </location>
</feature>
<evidence type="ECO:0000256" key="1">
    <source>
        <dbReference type="SAM" id="MobiDB-lite"/>
    </source>
</evidence>
<dbReference type="Proteomes" id="UP000246702">
    <property type="component" value="Unassembled WGS sequence"/>
</dbReference>
<dbReference type="OrthoDB" id="10523125at2759"/>
<proteinExistence type="predicted"/>
<feature type="non-terminal residue" evidence="2">
    <location>
        <position position="135"/>
    </location>
</feature>
<evidence type="ECO:0000313" key="2">
    <source>
        <dbReference type="EMBL" id="PWY90486.1"/>
    </source>
</evidence>
<feature type="compositionally biased region" description="Low complexity" evidence="1">
    <location>
        <begin position="1"/>
        <end position="13"/>
    </location>
</feature>
<comment type="caution">
    <text evidence="2">The sequence shown here is derived from an EMBL/GenBank/DDBJ whole genome shotgun (WGS) entry which is preliminary data.</text>
</comment>